<dbReference type="GO" id="GO:0006260">
    <property type="term" value="P:DNA replication"/>
    <property type="evidence" value="ECO:0007669"/>
    <property type="project" value="UniProtKB-UniRule"/>
</dbReference>
<evidence type="ECO:0000256" key="2">
    <source>
        <dbReference type="HAMAP-Rule" id="MF_01805"/>
    </source>
</evidence>
<dbReference type="GO" id="GO:0051301">
    <property type="term" value="P:cell division"/>
    <property type="evidence" value="ECO:0007669"/>
    <property type="project" value="UniProtKB-KW"/>
</dbReference>
<gene>
    <name evidence="2" type="primary">scpA</name>
    <name evidence="3" type="ORF">A2024_03790</name>
</gene>
<dbReference type="InterPro" id="IPR003768">
    <property type="entry name" value="ScpA"/>
</dbReference>
<dbReference type="EMBL" id="MFFM01000034">
    <property type="protein sequence ID" value="OGF12118.1"/>
    <property type="molecule type" value="Genomic_DNA"/>
</dbReference>
<dbReference type="InterPro" id="IPR023093">
    <property type="entry name" value="ScpA-like_C"/>
</dbReference>
<evidence type="ECO:0000256" key="1">
    <source>
        <dbReference type="ARBA" id="ARBA00044777"/>
    </source>
</evidence>
<comment type="subunit">
    <text evidence="2">Component of a cohesin-like complex composed of ScpA, ScpB and the Smc homodimer, in which ScpA and ScpB bind to the head domain of Smc. The presence of the three proteins is required for the association of the complex with DNA.</text>
</comment>
<keyword evidence="2" id="KW-0132">Cell division</keyword>
<comment type="similarity">
    <text evidence="2">Belongs to the ScpA family.</text>
</comment>
<comment type="subcellular location">
    <subcellularLocation>
        <location evidence="2">Cytoplasm</location>
    </subcellularLocation>
    <text evidence="2">Associated with two foci at the outer edges of the nucleoid region in young cells, and at four foci within both cell halves in older cells.</text>
</comment>
<dbReference type="Pfam" id="PF02616">
    <property type="entry name" value="SMC_ScpA"/>
    <property type="match status" value="1"/>
</dbReference>
<keyword evidence="2" id="KW-0131">Cell cycle</keyword>
<keyword evidence="2" id="KW-0159">Chromosome partition</keyword>
<dbReference type="Gene3D" id="1.10.10.580">
    <property type="entry name" value="Structural maintenance of chromosome 1. Chain E"/>
    <property type="match status" value="1"/>
</dbReference>
<keyword evidence="2" id="KW-0963">Cytoplasm</keyword>
<accession>A0A1F5RCN3</accession>
<dbReference type="Gene3D" id="6.10.250.2410">
    <property type="match status" value="1"/>
</dbReference>
<comment type="function">
    <text evidence="2">Participates in chromosomal partition during cell division. May act via the formation of a condensin-like complex containing Smc and ScpB that pull DNA away from mid-cell into both cell halves.</text>
</comment>
<dbReference type="Proteomes" id="UP000177230">
    <property type="component" value="Unassembled WGS sequence"/>
</dbReference>
<dbReference type="GO" id="GO:0005737">
    <property type="term" value="C:cytoplasm"/>
    <property type="evidence" value="ECO:0007669"/>
    <property type="project" value="UniProtKB-SubCell"/>
</dbReference>
<organism evidence="3 4">
    <name type="scientific">Candidatus Edwardsbacteria bacterium GWF2_54_11</name>
    <dbReference type="NCBI Taxonomy" id="1817851"/>
    <lineage>
        <taxon>Bacteria</taxon>
        <taxon>Candidatus Edwardsiibacteriota</taxon>
    </lineage>
</organism>
<evidence type="ECO:0000313" key="4">
    <source>
        <dbReference type="Proteomes" id="UP000177230"/>
    </source>
</evidence>
<dbReference type="PANTHER" id="PTHR33969:SF2">
    <property type="entry name" value="SEGREGATION AND CONDENSATION PROTEIN A"/>
    <property type="match status" value="1"/>
</dbReference>
<protein>
    <recommendedName>
        <fullName evidence="1 2">Segregation and condensation protein A</fullName>
    </recommendedName>
</protein>
<reference evidence="3 4" key="1">
    <citation type="journal article" date="2016" name="Nat. Commun.">
        <title>Thousands of microbial genomes shed light on interconnected biogeochemical processes in an aquifer system.</title>
        <authorList>
            <person name="Anantharaman K."/>
            <person name="Brown C.T."/>
            <person name="Hug L.A."/>
            <person name="Sharon I."/>
            <person name="Castelle C.J."/>
            <person name="Probst A.J."/>
            <person name="Thomas B.C."/>
            <person name="Singh A."/>
            <person name="Wilkins M.J."/>
            <person name="Karaoz U."/>
            <person name="Brodie E.L."/>
            <person name="Williams K.H."/>
            <person name="Hubbard S.S."/>
            <person name="Banfield J.F."/>
        </authorList>
    </citation>
    <scope>NUCLEOTIDE SEQUENCE [LARGE SCALE GENOMIC DNA]</scope>
</reference>
<evidence type="ECO:0000313" key="3">
    <source>
        <dbReference type="EMBL" id="OGF12118.1"/>
    </source>
</evidence>
<sequence>MPNQPYQVRLEIFEGPLDLLLYLIRQEELDIYDIPIARITQQYLEYIEIMKALDIDLAGEFLVMAATLLKIKSKLLLPHHVEIEGEMEDPRQDLVRQLLEYKKFKEAASRLEDREEVQRLMFPRPKGAIEKQEEVAAEPPVPEVGLYELLSAFRQVVERIDKVRLYEIVGEDITIEERIDFILREVQGRSQIKFTDLFVNERRKLVIVVTFFALLELIRLGRVKVAQDSLFGDIIIRKAGEQISLISENK</sequence>
<dbReference type="GO" id="GO:0007059">
    <property type="term" value="P:chromosome segregation"/>
    <property type="evidence" value="ECO:0007669"/>
    <property type="project" value="UniProtKB-UniRule"/>
</dbReference>
<dbReference type="AlphaFoldDB" id="A0A1F5RCN3"/>
<comment type="caution">
    <text evidence="3">The sequence shown here is derived from an EMBL/GenBank/DDBJ whole genome shotgun (WGS) entry which is preliminary data.</text>
</comment>
<dbReference type="HAMAP" id="MF_01805">
    <property type="entry name" value="ScpA"/>
    <property type="match status" value="1"/>
</dbReference>
<name>A0A1F5RCN3_9BACT</name>
<dbReference type="PANTHER" id="PTHR33969">
    <property type="entry name" value="SEGREGATION AND CONDENSATION PROTEIN A"/>
    <property type="match status" value="1"/>
</dbReference>
<proteinExistence type="inferred from homology"/>